<keyword evidence="4" id="KW-1185">Reference proteome</keyword>
<dbReference type="AlphaFoldDB" id="A0A8K0GPL5"/>
<dbReference type="InterPro" id="IPR001251">
    <property type="entry name" value="CRAL-TRIO_dom"/>
</dbReference>
<evidence type="ECO:0000256" key="1">
    <source>
        <dbReference type="SAM" id="Phobius"/>
    </source>
</evidence>
<dbReference type="Proteomes" id="UP000801492">
    <property type="component" value="Unassembled WGS sequence"/>
</dbReference>
<dbReference type="InterPro" id="IPR036865">
    <property type="entry name" value="CRAL-TRIO_dom_sf"/>
</dbReference>
<keyword evidence="1" id="KW-0812">Transmembrane</keyword>
<keyword evidence="1" id="KW-1133">Transmembrane helix</keyword>
<evidence type="ECO:0000313" key="4">
    <source>
        <dbReference type="Proteomes" id="UP000801492"/>
    </source>
</evidence>
<dbReference type="SUPFAM" id="SSF52087">
    <property type="entry name" value="CRAL/TRIO domain"/>
    <property type="match status" value="1"/>
</dbReference>
<dbReference type="EMBL" id="VTPC01000600">
    <property type="protein sequence ID" value="KAF2905128.1"/>
    <property type="molecule type" value="Genomic_DNA"/>
</dbReference>
<evidence type="ECO:0000313" key="3">
    <source>
        <dbReference type="EMBL" id="KAF2905128.1"/>
    </source>
</evidence>
<feature type="transmembrane region" description="Helical" evidence="1">
    <location>
        <begin position="189"/>
        <end position="209"/>
    </location>
</feature>
<dbReference type="CDD" id="cd00170">
    <property type="entry name" value="SEC14"/>
    <property type="match status" value="1"/>
</dbReference>
<dbReference type="GO" id="GO:0016020">
    <property type="term" value="C:membrane"/>
    <property type="evidence" value="ECO:0007669"/>
    <property type="project" value="TreeGrafter"/>
</dbReference>
<sequence>MKEHLKKKIEATEINVLRRAGRTSKLEKIRDDIIKEQLGIKETIIDCIEKKPLVWYRHVQRDGRKEWIHGIRKYMSERNLTAENCINSKTWQLRIGERHTIGPAGSRLIFIRAGNADPKRASATTFAKCIFMILDILCKEDPNSTIAGISLITDFQDMSYGYITQMTPSFLKKMATSLLAAYPVRIKSVYFINAPLAFIAVYHVMKLLLSEKLKQRIHFYNKLDYCYNDIPRLVLPKEYGGEQASCDEISDELKLKLESYRNWLLDDEQFRSNDTKKYKTSKNRKH</sequence>
<organism evidence="3 4">
    <name type="scientific">Ignelater luminosus</name>
    <name type="common">Cucubano</name>
    <name type="synonym">Pyrophorus luminosus</name>
    <dbReference type="NCBI Taxonomy" id="2038154"/>
    <lineage>
        <taxon>Eukaryota</taxon>
        <taxon>Metazoa</taxon>
        <taxon>Ecdysozoa</taxon>
        <taxon>Arthropoda</taxon>
        <taxon>Hexapoda</taxon>
        <taxon>Insecta</taxon>
        <taxon>Pterygota</taxon>
        <taxon>Neoptera</taxon>
        <taxon>Endopterygota</taxon>
        <taxon>Coleoptera</taxon>
        <taxon>Polyphaga</taxon>
        <taxon>Elateriformia</taxon>
        <taxon>Elateroidea</taxon>
        <taxon>Elateridae</taxon>
        <taxon>Agrypninae</taxon>
        <taxon>Pyrophorini</taxon>
        <taxon>Ignelater</taxon>
    </lineage>
</organism>
<dbReference type="PANTHER" id="PTHR10174">
    <property type="entry name" value="ALPHA-TOCOPHEROL TRANSFER PROTEIN-RELATED"/>
    <property type="match status" value="1"/>
</dbReference>
<proteinExistence type="predicted"/>
<accession>A0A8K0GPL5</accession>
<gene>
    <name evidence="3" type="ORF">ILUMI_01050</name>
</gene>
<evidence type="ECO:0000259" key="2">
    <source>
        <dbReference type="PROSITE" id="PS50191"/>
    </source>
</evidence>
<name>A0A8K0GPL5_IGNLU</name>
<dbReference type="OrthoDB" id="6682367at2759"/>
<dbReference type="Gene3D" id="1.20.5.1200">
    <property type="entry name" value="Alpha-tocopherol transfer"/>
    <property type="match status" value="1"/>
</dbReference>
<reference evidence="3" key="1">
    <citation type="submission" date="2019-08" db="EMBL/GenBank/DDBJ databases">
        <title>The genome of the North American firefly Photinus pyralis.</title>
        <authorList>
            <consortium name="Photinus pyralis genome working group"/>
            <person name="Fallon T.R."/>
            <person name="Sander Lower S.E."/>
            <person name="Weng J.-K."/>
        </authorList>
    </citation>
    <scope>NUCLEOTIDE SEQUENCE</scope>
    <source>
        <strain evidence="3">TRF0915ILg1</strain>
        <tissue evidence="3">Whole body</tissue>
    </source>
</reference>
<keyword evidence="1" id="KW-0472">Membrane</keyword>
<dbReference type="GO" id="GO:1902936">
    <property type="term" value="F:phosphatidylinositol bisphosphate binding"/>
    <property type="evidence" value="ECO:0007669"/>
    <property type="project" value="TreeGrafter"/>
</dbReference>
<dbReference type="PROSITE" id="PS50191">
    <property type="entry name" value="CRAL_TRIO"/>
    <property type="match status" value="1"/>
</dbReference>
<feature type="domain" description="CRAL-TRIO" evidence="2">
    <location>
        <begin position="103"/>
        <end position="247"/>
    </location>
</feature>
<dbReference type="PANTHER" id="PTHR10174:SF224">
    <property type="entry name" value="RETINOL-BINDING PROTEIN PINTA"/>
    <property type="match status" value="1"/>
</dbReference>
<dbReference type="Gene3D" id="3.40.525.10">
    <property type="entry name" value="CRAL-TRIO lipid binding domain"/>
    <property type="match status" value="1"/>
</dbReference>
<dbReference type="PRINTS" id="PR00180">
    <property type="entry name" value="CRETINALDHBP"/>
</dbReference>
<protein>
    <recommendedName>
        <fullName evidence="2">CRAL-TRIO domain-containing protein</fullName>
    </recommendedName>
</protein>
<dbReference type="Pfam" id="PF00650">
    <property type="entry name" value="CRAL_TRIO"/>
    <property type="match status" value="1"/>
</dbReference>
<dbReference type="SMART" id="SM00516">
    <property type="entry name" value="SEC14"/>
    <property type="match status" value="1"/>
</dbReference>
<comment type="caution">
    <text evidence="3">The sequence shown here is derived from an EMBL/GenBank/DDBJ whole genome shotgun (WGS) entry which is preliminary data.</text>
</comment>